<gene>
    <name evidence="3" type="ORF">VP01_1225g3</name>
</gene>
<dbReference type="Proteomes" id="UP000037035">
    <property type="component" value="Unassembled WGS sequence"/>
</dbReference>
<feature type="region of interest" description="Disordered" evidence="1">
    <location>
        <begin position="569"/>
        <end position="599"/>
    </location>
</feature>
<keyword evidence="2" id="KW-0472">Membrane</keyword>
<proteinExistence type="predicted"/>
<keyword evidence="2" id="KW-0812">Transmembrane</keyword>
<accession>A0A0L6VQ50</accession>
<feature type="transmembrane region" description="Helical" evidence="2">
    <location>
        <begin position="111"/>
        <end position="129"/>
    </location>
</feature>
<feature type="compositionally biased region" description="Polar residues" evidence="1">
    <location>
        <begin position="576"/>
        <end position="593"/>
    </location>
</feature>
<comment type="caution">
    <text evidence="3">The sequence shown here is derived from an EMBL/GenBank/DDBJ whole genome shotgun (WGS) entry which is preliminary data.</text>
</comment>
<evidence type="ECO:0000256" key="1">
    <source>
        <dbReference type="SAM" id="MobiDB-lite"/>
    </source>
</evidence>
<sequence>MNEMVFLSQANNNISYILDRLICGSLWRVCDGPFMYNLRRKLLRAFLDKWKWFKNGFEGKIKTIRNEDCRGSCCLNFPRIPVFILVSLAMACVVQAGMGLCISSAKPGFCLFWPMLSLLAHGYACLSWIQGFKPLLWSFPGLYLPADSLPLVLNHTQSGNLWLSPKCSCRHSVASKKNPGWFWCCFPGTILCRLTYILTRPVGPIGEPLPEGTDQSIPTCCSSSLGKWGNFRLWIFFDEGMVKNKRIRLKEIHSIKCLKKLSNGSSGWSKILEKTCNNRPQVLPMVALRGVWPNHKGERTTLLDKDKKTHKKERDGRIEWIVSFLTEPSGVRSVSTNDVLRFSSGSIPQSLSVTPVLLRFHMTEYMSFNMIILRNSLGSLLITIKFLFSNQSLALVHLLPKRFGPFTPLAPILKILASGTKKTTLANLHISWQVGNANVRPHISGFPTKLSLIHHGIFYQGQIQLDYPSSQAQNLKRSCAHLLFLWHARVSGFSNHAFVPCTLYPVCSQHMLYAAQLLNFHAFNSTPAMKVRIIHHLCCIQAYLCMYMLIMKNIIKKLKFFHQKRSINNRKRRNPETLQNENKGNQTIKTSTPRAKPHQRKLYIHSNHTRSMLPRGMKVSTLALRISHLINQHLRKYSKIFRKGPIQKQ</sequence>
<keyword evidence="4" id="KW-1185">Reference proteome</keyword>
<evidence type="ECO:0000256" key="2">
    <source>
        <dbReference type="SAM" id="Phobius"/>
    </source>
</evidence>
<dbReference type="AlphaFoldDB" id="A0A0L6VQ50"/>
<feature type="transmembrane region" description="Helical" evidence="2">
    <location>
        <begin position="533"/>
        <end position="555"/>
    </location>
</feature>
<keyword evidence="2" id="KW-1133">Transmembrane helix</keyword>
<organism evidence="3 4">
    <name type="scientific">Puccinia sorghi</name>
    <dbReference type="NCBI Taxonomy" id="27349"/>
    <lineage>
        <taxon>Eukaryota</taxon>
        <taxon>Fungi</taxon>
        <taxon>Dikarya</taxon>
        <taxon>Basidiomycota</taxon>
        <taxon>Pucciniomycotina</taxon>
        <taxon>Pucciniomycetes</taxon>
        <taxon>Pucciniales</taxon>
        <taxon>Pucciniaceae</taxon>
        <taxon>Puccinia</taxon>
    </lineage>
</organism>
<evidence type="ECO:0000313" key="4">
    <source>
        <dbReference type="Proteomes" id="UP000037035"/>
    </source>
</evidence>
<reference evidence="3 4" key="1">
    <citation type="submission" date="2015-08" db="EMBL/GenBank/DDBJ databases">
        <title>Next Generation Sequencing and Analysis of the Genome of Puccinia sorghi L Schw, the Causal Agent of Maize Common Rust.</title>
        <authorList>
            <person name="Rochi L."/>
            <person name="Burguener G."/>
            <person name="Darino M."/>
            <person name="Turjanski A."/>
            <person name="Kreff E."/>
            <person name="Dieguez M.J."/>
            <person name="Sacco F."/>
        </authorList>
    </citation>
    <scope>NUCLEOTIDE SEQUENCE [LARGE SCALE GENOMIC DNA]</scope>
    <source>
        <strain evidence="3 4">RO10H11247</strain>
    </source>
</reference>
<evidence type="ECO:0000313" key="3">
    <source>
        <dbReference type="EMBL" id="KNZ62757.1"/>
    </source>
</evidence>
<name>A0A0L6VQ50_9BASI</name>
<protein>
    <submittedName>
        <fullName evidence="3">Uncharacterized protein</fullName>
    </submittedName>
</protein>
<dbReference type="EMBL" id="LAVV01002510">
    <property type="protein sequence ID" value="KNZ62757.1"/>
    <property type="molecule type" value="Genomic_DNA"/>
</dbReference>
<dbReference type="VEuPathDB" id="FungiDB:VP01_1225g3"/>
<feature type="transmembrane region" description="Helical" evidence="2">
    <location>
        <begin position="80"/>
        <end position="105"/>
    </location>
</feature>